<comment type="subcellular location">
    <subcellularLocation>
        <location evidence="1">Nucleus</location>
    </subcellularLocation>
</comment>
<dbReference type="PANTHER" id="PTHR31194:SF189">
    <property type="entry name" value="AP2_ERF DOMAIN-CONTAINING PROTEIN"/>
    <property type="match status" value="1"/>
</dbReference>
<keyword evidence="2" id="KW-0805">Transcription regulation</keyword>
<dbReference type="InterPro" id="IPR016177">
    <property type="entry name" value="DNA-bd_dom_sf"/>
</dbReference>
<evidence type="ECO:0000313" key="8">
    <source>
        <dbReference type="EMBL" id="EIE25180.1"/>
    </source>
</evidence>
<dbReference type="PROSITE" id="PS51032">
    <property type="entry name" value="AP2_ERF"/>
    <property type="match status" value="1"/>
</dbReference>
<feature type="compositionally biased region" description="Polar residues" evidence="6">
    <location>
        <begin position="127"/>
        <end position="140"/>
    </location>
</feature>
<feature type="domain" description="AP2/ERF" evidence="7">
    <location>
        <begin position="300"/>
        <end position="355"/>
    </location>
</feature>
<evidence type="ECO:0000256" key="5">
    <source>
        <dbReference type="ARBA" id="ARBA00023242"/>
    </source>
</evidence>
<accession>I0Z3G1</accession>
<evidence type="ECO:0000256" key="3">
    <source>
        <dbReference type="ARBA" id="ARBA00023125"/>
    </source>
</evidence>
<evidence type="ECO:0000259" key="7">
    <source>
        <dbReference type="PROSITE" id="PS51032"/>
    </source>
</evidence>
<comment type="caution">
    <text evidence="8">The sequence shown here is derived from an EMBL/GenBank/DDBJ whole genome shotgun (WGS) entry which is preliminary data.</text>
</comment>
<dbReference type="GeneID" id="17043182"/>
<dbReference type="GO" id="GO:0005634">
    <property type="term" value="C:nucleus"/>
    <property type="evidence" value="ECO:0007669"/>
    <property type="project" value="UniProtKB-SubCell"/>
</dbReference>
<dbReference type="GO" id="GO:0003700">
    <property type="term" value="F:DNA-binding transcription factor activity"/>
    <property type="evidence" value="ECO:0007669"/>
    <property type="project" value="InterPro"/>
</dbReference>
<dbReference type="CDD" id="cd00018">
    <property type="entry name" value="AP2"/>
    <property type="match status" value="1"/>
</dbReference>
<feature type="region of interest" description="Disordered" evidence="6">
    <location>
        <begin position="497"/>
        <end position="532"/>
    </location>
</feature>
<keyword evidence="9" id="KW-1185">Reference proteome</keyword>
<name>I0Z3G1_COCSC</name>
<evidence type="ECO:0000256" key="1">
    <source>
        <dbReference type="ARBA" id="ARBA00004123"/>
    </source>
</evidence>
<evidence type="ECO:0000256" key="2">
    <source>
        <dbReference type="ARBA" id="ARBA00023015"/>
    </source>
</evidence>
<dbReference type="OrthoDB" id="553249at2759"/>
<dbReference type="SUPFAM" id="SSF54171">
    <property type="entry name" value="DNA-binding domain"/>
    <property type="match status" value="1"/>
</dbReference>
<dbReference type="InterPro" id="IPR050913">
    <property type="entry name" value="AP2/ERF_ERF"/>
</dbReference>
<dbReference type="EMBL" id="AGSI01000004">
    <property type="protein sequence ID" value="EIE25180.1"/>
    <property type="molecule type" value="Genomic_DNA"/>
</dbReference>
<keyword evidence="5" id="KW-0539">Nucleus</keyword>
<keyword evidence="4" id="KW-0804">Transcription</keyword>
<feature type="region of interest" description="Disordered" evidence="6">
    <location>
        <begin position="600"/>
        <end position="640"/>
    </location>
</feature>
<dbReference type="InterPro" id="IPR036955">
    <property type="entry name" value="AP2/ERF_dom_sf"/>
</dbReference>
<sequence>MNTATDTLHLATQGTSADDFLRYTGVDLATAIECLRAGCVETPAHFAAYMRQGRGHSAEGPAFLHGKEAGLRASDRRAPFRSHAGASFDGHSGTSYLMPSLSSSPGGKTDAHKLALGALQTGQAQQPSTFSMEAENTNSEETPKTQAMHFTPARSCAPDKSTGTPNLRDYIPSDLPEPDPEQQEDEEEAEYTSSQPQPVKAEQCDLDKEAALLLSLSDSISGGQNASQEGSRRAHQLPNMPVFPEGALSTPEQRVVPVPSDDKDVVNNTVGNDQRSSPEEQAAANRRSEALKPPGQGKSEYVGVTPFKNGRWKAECSHGGKKHHLGIFDKPEEAATAYDQAALYLKGPRARLNFAKPYGEVPIDTLGGPVLKTGREGTAPETGTKPAAAAYRKCKAEEAAFTPVPADERYSARAERVAKRIARPRTSADIIMPAAAAQAPRAVGTGAGMVTSGALGRPVPNRPAQSKQIIGAPVPVSPIESYRAVAIDLLGKYEEKAGKGAGAAETGRRKARGKANAPETGMPAERACRKRKGSDREDAVICAMMSMPVEQQGAARAERAAKRSARTRTLASADIPMPDPVPLAPCATETGAGLMTSGALGMPVIPASPIASSPEASPATCLPSARSRNRRKSAPKRSPS</sequence>
<proteinExistence type="predicted"/>
<reference evidence="8 9" key="1">
    <citation type="journal article" date="2012" name="Genome Biol.">
        <title>The genome of the polar eukaryotic microalga coccomyxa subellipsoidea reveals traits of cold adaptation.</title>
        <authorList>
            <person name="Blanc G."/>
            <person name="Agarkova I."/>
            <person name="Grimwood J."/>
            <person name="Kuo A."/>
            <person name="Brueggeman A."/>
            <person name="Dunigan D."/>
            <person name="Gurnon J."/>
            <person name="Ladunga I."/>
            <person name="Lindquist E."/>
            <person name="Lucas S."/>
            <person name="Pangilinan J."/>
            <person name="Proschold T."/>
            <person name="Salamov A."/>
            <person name="Schmutz J."/>
            <person name="Weeks D."/>
            <person name="Yamada T."/>
            <person name="Claverie J.M."/>
            <person name="Grigoriev I."/>
            <person name="Van Etten J."/>
            <person name="Lomsadze A."/>
            <person name="Borodovsky M."/>
        </authorList>
    </citation>
    <scope>NUCLEOTIDE SEQUENCE [LARGE SCALE GENOMIC DNA]</scope>
    <source>
        <strain evidence="8 9">C-169</strain>
    </source>
</reference>
<feature type="compositionally biased region" description="Low complexity" evidence="6">
    <location>
        <begin position="605"/>
        <end position="619"/>
    </location>
</feature>
<dbReference type="Proteomes" id="UP000007264">
    <property type="component" value="Unassembled WGS sequence"/>
</dbReference>
<dbReference type="InterPro" id="IPR001471">
    <property type="entry name" value="AP2/ERF_dom"/>
</dbReference>
<evidence type="ECO:0000313" key="9">
    <source>
        <dbReference type="Proteomes" id="UP000007264"/>
    </source>
</evidence>
<organism evidence="8 9">
    <name type="scientific">Coccomyxa subellipsoidea (strain C-169)</name>
    <name type="common">Green microalga</name>
    <dbReference type="NCBI Taxonomy" id="574566"/>
    <lineage>
        <taxon>Eukaryota</taxon>
        <taxon>Viridiplantae</taxon>
        <taxon>Chlorophyta</taxon>
        <taxon>core chlorophytes</taxon>
        <taxon>Trebouxiophyceae</taxon>
        <taxon>Trebouxiophyceae incertae sedis</taxon>
        <taxon>Coccomyxaceae</taxon>
        <taxon>Coccomyxa</taxon>
        <taxon>Coccomyxa subellipsoidea</taxon>
    </lineage>
</organism>
<dbReference type="GO" id="GO:0003677">
    <property type="term" value="F:DNA binding"/>
    <property type="evidence" value="ECO:0007669"/>
    <property type="project" value="UniProtKB-KW"/>
</dbReference>
<evidence type="ECO:0000256" key="4">
    <source>
        <dbReference type="ARBA" id="ARBA00023163"/>
    </source>
</evidence>
<evidence type="ECO:0000256" key="6">
    <source>
        <dbReference type="SAM" id="MobiDB-lite"/>
    </source>
</evidence>
<feature type="compositionally biased region" description="Acidic residues" evidence="6">
    <location>
        <begin position="176"/>
        <end position="190"/>
    </location>
</feature>
<feature type="compositionally biased region" description="Basic residues" evidence="6">
    <location>
        <begin position="627"/>
        <end position="640"/>
    </location>
</feature>
<dbReference type="RefSeq" id="XP_005649724.1">
    <property type="nucleotide sequence ID" value="XM_005649667.1"/>
</dbReference>
<dbReference type="SMART" id="SM00380">
    <property type="entry name" value="AP2"/>
    <property type="match status" value="1"/>
</dbReference>
<keyword evidence="3" id="KW-0238">DNA-binding</keyword>
<dbReference type="AlphaFoldDB" id="I0Z3G1"/>
<protein>
    <recommendedName>
        <fullName evidence="7">AP2/ERF domain-containing protein</fullName>
    </recommendedName>
</protein>
<dbReference type="Gene3D" id="3.30.730.10">
    <property type="entry name" value="AP2/ERF domain"/>
    <property type="match status" value="1"/>
</dbReference>
<dbReference type="PANTHER" id="PTHR31194">
    <property type="entry name" value="SHN SHINE , DNA BINDING / TRANSCRIPTION FACTOR"/>
    <property type="match status" value="1"/>
</dbReference>
<feature type="region of interest" description="Disordered" evidence="6">
    <location>
        <begin position="121"/>
        <end position="201"/>
    </location>
</feature>
<gene>
    <name evidence="8" type="ORF">COCSUDRAFT_40506</name>
</gene>
<dbReference type="KEGG" id="csl:COCSUDRAFT_40506"/>
<feature type="region of interest" description="Disordered" evidence="6">
    <location>
        <begin position="220"/>
        <end position="304"/>
    </location>
</feature>